<protein>
    <recommendedName>
        <fullName evidence="3">Secreted protein</fullName>
    </recommendedName>
</protein>
<organism evidence="1 2">
    <name type="scientific">Blastomonas aquatica</name>
    <dbReference type="NCBI Taxonomy" id="1510276"/>
    <lineage>
        <taxon>Bacteria</taxon>
        <taxon>Pseudomonadati</taxon>
        <taxon>Pseudomonadota</taxon>
        <taxon>Alphaproteobacteria</taxon>
        <taxon>Sphingomonadales</taxon>
        <taxon>Sphingomonadaceae</taxon>
        <taxon>Blastomonas</taxon>
    </lineage>
</organism>
<keyword evidence="2" id="KW-1185">Reference proteome</keyword>
<proteinExistence type="predicted"/>
<comment type="caution">
    <text evidence="1">The sequence shown here is derived from an EMBL/GenBank/DDBJ whole genome shotgun (WGS) entry which is preliminary data.</text>
</comment>
<name>A0ABQ1JM52_9SPHN</name>
<sequence>MLAGASTIFCSNPVALTTIVLGSVFSNASPASTVVKAALPIESGIGLGTAAAAEAAVEKAMVLTPSTSDCSVDF</sequence>
<dbReference type="EMBL" id="BMGD01000005">
    <property type="protein sequence ID" value="GGB71791.1"/>
    <property type="molecule type" value="Genomic_DNA"/>
</dbReference>
<evidence type="ECO:0000313" key="1">
    <source>
        <dbReference type="EMBL" id="GGB71791.1"/>
    </source>
</evidence>
<gene>
    <name evidence="1" type="ORF">GCM10010833_28730</name>
</gene>
<accession>A0ABQ1JM52</accession>
<evidence type="ECO:0000313" key="2">
    <source>
        <dbReference type="Proteomes" id="UP000614261"/>
    </source>
</evidence>
<dbReference type="Proteomes" id="UP000614261">
    <property type="component" value="Unassembled WGS sequence"/>
</dbReference>
<evidence type="ECO:0008006" key="3">
    <source>
        <dbReference type="Google" id="ProtNLM"/>
    </source>
</evidence>
<reference evidence="2" key="1">
    <citation type="journal article" date="2019" name="Int. J. Syst. Evol. Microbiol.">
        <title>The Global Catalogue of Microorganisms (GCM) 10K type strain sequencing project: providing services to taxonomists for standard genome sequencing and annotation.</title>
        <authorList>
            <consortium name="The Broad Institute Genomics Platform"/>
            <consortium name="The Broad Institute Genome Sequencing Center for Infectious Disease"/>
            <person name="Wu L."/>
            <person name="Ma J."/>
        </authorList>
    </citation>
    <scope>NUCLEOTIDE SEQUENCE [LARGE SCALE GENOMIC DNA]</scope>
    <source>
        <strain evidence="2">CGMCC 1.12851</strain>
    </source>
</reference>